<proteinExistence type="predicted"/>
<reference evidence="2" key="1">
    <citation type="submission" date="2021-03" db="EMBL/GenBank/DDBJ databases">
        <authorList>
            <person name="Bekaert M."/>
        </authorList>
    </citation>
    <scope>NUCLEOTIDE SEQUENCE</scope>
</reference>
<gene>
    <name evidence="2" type="ORF">MEDL_51069</name>
</gene>
<protein>
    <submittedName>
        <fullName evidence="2">LRP1B</fullName>
    </submittedName>
</protein>
<dbReference type="PANTHER" id="PTHR46513">
    <property type="entry name" value="VITELLOGENIN RECEPTOR-LIKE PROTEIN-RELATED-RELATED"/>
    <property type="match status" value="1"/>
</dbReference>
<dbReference type="AlphaFoldDB" id="A0A8S3U8Z1"/>
<dbReference type="SMART" id="SM00135">
    <property type="entry name" value="LY"/>
    <property type="match status" value="3"/>
</dbReference>
<dbReference type="InterPro" id="IPR011042">
    <property type="entry name" value="6-blade_b-propeller_TolB-like"/>
</dbReference>
<organism evidence="2 3">
    <name type="scientific">Mytilus edulis</name>
    <name type="common">Blue mussel</name>
    <dbReference type="NCBI Taxonomy" id="6550"/>
    <lineage>
        <taxon>Eukaryota</taxon>
        <taxon>Metazoa</taxon>
        <taxon>Spiralia</taxon>
        <taxon>Lophotrochozoa</taxon>
        <taxon>Mollusca</taxon>
        <taxon>Bivalvia</taxon>
        <taxon>Autobranchia</taxon>
        <taxon>Pteriomorphia</taxon>
        <taxon>Mytilida</taxon>
        <taxon>Mytiloidea</taxon>
        <taxon>Mytilidae</taxon>
        <taxon>Mytilinae</taxon>
        <taxon>Mytilus</taxon>
    </lineage>
</organism>
<keyword evidence="3" id="KW-1185">Reference proteome</keyword>
<evidence type="ECO:0000256" key="1">
    <source>
        <dbReference type="SAM" id="SignalP"/>
    </source>
</evidence>
<name>A0A8S3U8Z1_MYTED</name>
<dbReference type="InterPro" id="IPR050778">
    <property type="entry name" value="Cueball_EGF_LRP_Nidogen"/>
</dbReference>
<evidence type="ECO:0000313" key="2">
    <source>
        <dbReference type="EMBL" id="CAG2238671.1"/>
    </source>
</evidence>
<comment type="caution">
    <text evidence="2">The sequence shown here is derived from an EMBL/GenBank/DDBJ whole genome shotgun (WGS) entry which is preliminary data.</text>
</comment>
<dbReference type="Gene3D" id="2.120.10.30">
    <property type="entry name" value="TolB, C-terminal domain"/>
    <property type="match status" value="1"/>
</dbReference>
<dbReference type="PANTHER" id="PTHR46513:SF44">
    <property type="entry name" value="LDL RECEPTOR RELATED PROTEIN 4"/>
    <property type="match status" value="1"/>
</dbReference>
<dbReference type="OrthoDB" id="6060441at2759"/>
<dbReference type="InterPro" id="IPR000033">
    <property type="entry name" value="LDLR_classB_rpt"/>
</dbReference>
<sequence length="488" mass="56032">MNGFHTLFVLPILFVASANGCCWRHGGCFSTYTCCATYSAGPNVIVLDWNRIYLINMNDSTVTKLLVDIPRQSSESFQIDYHQTKSYIYWVDPFYGTMHRTCYPCYDNERMIEEIIPKSSLYHPISFAIDSNNDHIYWSDSSYNAVIRSNLDGLNGTVIINSSFGIGHLTIDLKNSWIYFMDDEIGSIERCTLDGNNQVTVISDSVMTKKSRMLLDFDGGRIHWTVRNLIRSAFFNGSDVQEIKGYGYHYSWYSINGLAVHNDNLYYTDNWGRYVNKVDRSGSNFARAALVHNRINDLKIYHGREESINDDMLEEGWYRINSDNGDDMPTTQLPGNKVLWNNELFWLNGSGPVHCPGSMSSETEYYPGCSSNYPTDTVTVEVEALLTEGEIIPIPIVDPTPSLIPIFKCQFEDQSNGSYAYDVYWLICENVIKYNTNLMFKDIADAIVLKETDWHDRYKMNMEVNVVDKDSVLKKRLCQSYNDPFQDI</sequence>
<dbReference type="SUPFAM" id="SSF63825">
    <property type="entry name" value="YWTD domain"/>
    <property type="match status" value="1"/>
</dbReference>
<feature type="chain" id="PRO_5035848715" evidence="1">
    <location>
        <begin position="21"/>
        <end position="488"/>
    </location>
</feature>
<evidence type="ECO:0000313" key="3">
    <source>
        <dbReference type="Proteomes" id="UP000683360"/>
    </source>
</evidence>
<accession>A0A8S3U8Z1</accession>
<keyword evidence="1" id="KW-0732">Signal</keyword>
<dbReference type="Proteomes" id="UP000683360">
    <property type="component" value="Unassembled WGS sequence"/>
</dbReference>
<dbReference type="EMBL" id="CAJPWZ010002471">
    <property type="protein sequence ID" value="CAG2238671.1"/>
    <property type="molecule type" value="Genomic_DNA"/>
</dbReference>
<feature type="signal peptide" evidence="1">
    <location>
        <begin position="1"/>
        <end position="20"/>
    </location>
</feature>